<dbReference type="Proteomes" id="UP000434957">
    <property type="component" value="Unassembled WGS sequence"/>
</dbReference>
<reference evidence="3 5" key="1">
    <citation type="submission" date="2018-08" db="EMBL/GenBank/DDBJ databases">
        <title>Genomic investigation of the strawberry pathogen Phytophthora fragariae indicates pathogenicity is determined by transcriptional variation in three key races.</title>
        <authorList>
            <person name="Adams T.M."/>
            <person name="Armitage A.D."/>
            <person name="Sobczyk M.K."/>
            <person name="Bates H.J."/>
            <person name="Dunwell J.M."/>
            <person name="Nellist C.F."/>
            <person name="Harrison R.J."/>
        </authorList>
    </citation>
    <scope>NUCLEOTIDE SEQUENCE [LARGE SCALE GENOMIC DNA]</scope>
    <source>
        <strain evidence="2 4">SCRP249</strain>
        <strain evidence="1 6">SCRP324</strain>
        <strain evidence="3 5">SCRP333</strain>
    </source>
</reference>
<evidence type="ECO:0000313" key="5">
    <source>
        <dbReference type="Proteomes" id="UP000434957"/>
    </source>
</evidence>
<organism evidence="3 5">
    <name type="scientific">Phytophthora rubi</name>
    <dbReference type="NCBI Taxonomy" id="129364"/>
    <lineage>
        <taxon>Eukaryota</taxon>
        <taxon>Sar</taxon>
        <taxon>Stramenopiles</taxon>
        <taxon>Oomycota</taxon>
        <taxon>Peronosporomycetes</taxon>
        <taxon>Peronosporales</taxon>
        <taxon>Peronosporaceae</taxon>
        <taxon>Phytophthora</taxon>
    </lineage>
</organism>
<proteinExistence type="predicted"/>
<name>A0A6A4DJN0_9STRA</name>
<dbReference type="EMBL" id="QXFU01002003">
    <property type="protein sequence ID" value="KAE8991947.1"/>
    <property type="molecule type" value="Genomic_DNA"/>
</dbReference>
<protein>
    <submittedName>
        <fullName evidence="3">Uncharacterized protein</fullName>
    </submittedName>
</protein>
<comment type="caution">
    <text evidence="3">The sequence shown here is derived from an EMBL/GenBank/DDBJ whole genome shotgun (WGS) entry which is preliminary data.</text>
</comment>
<dbReference type="EMBL" id="QXFV01001954">
    <property type="protein sequence ID" value="KAE8995308.1"/>
    <property type="molecule type" value="Genomic_DNA"/>
</dbReference>
<gene>
    <name evidence="2" type="ORF">PR001_g20161</name>
    <name evidence="1" type="ORF">PR002_g20700</name>
    <name evidence="3" type="ORF">PR003_g21212</name>
</gene>
<accession>A0A6A4DJN0</accession>
<evidence type="ECO:0000313" key="1">
    <source>
        <dbReference type="EMBL" id="KAE8991947.1"/>
    </source>
</evidence>
<sequence length="114" mass="12403">MFRHLRLGRHAGRARLAAQSLPALAAVRFMAQFEPIRLQCAATAEGGSRCGSRSRARNPRVVTMEICTSPTRKRVFGATAPNGHCKYRLPFCAAQCGCPDASGQRCCLLCLQPI</sequence>
<evidence type="ECO:0000313" key="4">
    <source>
        <dbReference type="Proteomes" id="UP000429607"/>
    </source>
</evidence>
<evidence type="ECO:0000313" key="3">
    <source>
        <dbReference type="EMBL" id="KAE9306560.1"/>
    </source>
</evidence>
<dbReference type="AlphaFoldDB" id="A0A6A4DJN0"/>
<dbReference type="Proteomes" id="UP000429607">
    <property type="component" value="Unassembled WGS sequence"/>
</dbReference>
<dbReference type="Proteomes" id="UP000435112">
    <property type="component" value="Unassembled WGS sequence"/>
</dbReference>
<evidence type="ECO:0000313" key="6">
    <source>
        <dbReference type="Proteomes" id="UP000435112"/>
    </source>
</evidence>
<dbReference type="EMBL" id="QXFT01001967">
    <property type="protein sequence ID" value="KAE9306560.1"/>
    <property type="molecule type" value="Genomic_DNA"/>
</dbReference>
<evidence type="ECO:0000313" key="2">
    <source>
        <dbReference type="EMBL" id="KAE8995308.1"/>
    </source>
</evidence>
<keyword evidence="5" id="KW-1185">Reference proteome</keyword>